<keyword evidence="14" id="KW-1185">Reference proteome</keyword>
<feature type="transmembrane region" description="Helical" evidence="11">
    <location>
        <begin position="242"/>
        <end position="261"/>
    </location>
</feature>
<feature type="transmembrane region" description="Helical" evidence="11">
    <location>
        <begin position="120"/>
        <end position="140"/>
    </location>
</feature>
<proteinExistence type="inferred from homology"/>
<dbReference type="KEGG" id="mcg:GL4_0975"/>
<dbReference type="UniPathway" id="UPA00232"/>
<dbReference type="InterPro" id="IPR030470">
    <property type="entry name" value="UbiA_prenylTrfase_CS"/>
</dbReference>
<dbReference type="OrthoDB" id="9782418at2"/>
<evidence type="ECO:0000256" key="12">
    <source>
        <dbReference type="NCBIfam" id="TIGR01474"/>
    </source>
</evidence>
<feature type="transmembrane region" description="Helical" evidence="11">
    <location>
        <begin position="304"/>
        <end position="321"/>
    </location>
</feature>
<dbReference type="Pfam" id="PF01040">
    <property type="entry name" value="UbiA"/>
    <property type="match status" value="1"/>
</dbReference>
<comment type="similarity">
    <text evidence="3 11">Belongs to the UbiA prenyltransferase family.</text>
</comment>
<feature type="transmembrane region" description="Helical" evidence="11">
    <location>
        <begin position="146"/>
        <end position="163"/>
    </location>
</feature>
<dbReference type="GO" id="GO:0005886">
    <property type="term" value="C:plasma membrane"/>
    <property type="evidence" value="ECO:0007669"/>
    <property type="project" value="UniProtKB-SubCell"/>
</dbReference>
<dbReference type="GO" id="GO:0008412">
    <property type="term" value="F:4-hydroxybenzoate polyprenyltransferase activity"/>
    <property type="evidence" value="ECO:0007669"/>
    <property type="project" value="UniProtKB-UniRule"/>
</dbReference>
<dbReference type="Proteomes" id="UP000031643">
    <property type="component" value="Chromosome"/>
</dbReference>
<feature type="transmembrane region" description="Helical" evidence="11">
    <location>
        <begin position="267"/>
        <end position="284"/>
    </location>
</feature>
<dbReference type="PROSITE" id="PS00943">
    <property type="entry name" value="UBIA"/>
    <property type="match status" value="1"/>
</dbReference>
<dbReference type="PANTHER" id="PTHR11048:SF28">
    <property type="entry name" value="4-HYDROXYBENZOATE POLYPRENYLTRANSFERASE, MITOCHONDRIAL"/>
    <property type="match status" value="1"/>
</dbReference>
<keyword evidence="5 11" id="KW-0997">Cell inner membrane</keyword>
<keyword evidence="7 11" id="KW-0831">Ubiquinone biosynthesis</keyword>
<feature type="transmembrane region" description="Helical" evidence="11">
    <location>
        <begin position="196"/>
        <end position="215"/>
    </location>
</feature>
<organism evidence="13 14">
    <name type="scientific">Methyloceanibacter caenitepidi</name>
    <dbReference type="NCBI Taxonomy" id="1384459"/>
    <lineage>
        <taxon>Bacteria</taxon>
        <taxon>Pseudomonadati</taxon>
        <taxon>Pseudomonadota</taxon>
        <taxon>Alphaproteobacteria</taxon>
        <taxon>Hyphomicrobiales</taxon>
        <taxon>Hyphomicrobiaceae</taxon>
        <taxon>Methyloceanibacter</taxon>
    </lineage>
</organism>
<comment type="catalytic activity">
    <reaction evidence="11">
        <text>all-trans-octaprenyl diphosphate + 4-hydroxybenzoate = 4-hydroxy-3-(all-trans-octaprenyl)benzoate + diphosphate</text>
        <dbReference type="Rhea" id="RHEA:27782"/>
        <dbReference type="ChEBI" id="CHEBI:1617"/>
        <dbReference type="ChEBI" id="CHEBI:17879"/>
        <dbReference type="ChEBI" id="CHEBI:33019"/>
        <dbReference type="ChEBI" id="CHEBI:57711"/>
        <dbReference type="EC" id="2.5.1.39"/>
    </reaction>
</comment>
<dbReference type="STRING" id="1384459.GL4_0975"/>
<dbReference type="EMBL" id="AP014648">
    <property type="protein sequence ID" value="BAQ16435.1"/>
    <property type="molecule type" value="Genomic_DNA"/>
</dbReference>
<name>A0A0A8K0L6_9HYPH</name>
<evidence type="ECO:0000256" key="3">
    <source>
        <dbReference type="ARBA" id="ARBA00005985"/>
    </source>
</evidence>
<keyword evidence="9 11" id="KW-1133">Transmembrane helix</keyword>
<dbReference type="GO" id="GO:0006744">
    <property type="term" value="P:ubiquinone biosynthetic process"/>
    <property type="evidence" value="ECO:0007669"/>
    <property type="project" value="UniProtKB-UniRule"/>
</dbReference>
<feature type="transmembrane region" description="Helical" evidence="11">
    <location>
        <begin position="170"/>
        <end position="190"/>
    </location>
</feature>
<dbReference type="FunFam" id="1.10.357.140:FF:000003">
    <property type="entry name" value="4-hydroxybenzoate polyprenyltransferase, mitochondrial"/>
    <property type="match status" value="1"/>
</dbReference>
<keyword evidence="8 11" id="KW-0812">Transmembrane</keyword>
<evidence type="ECO:0000256" key="4">
    <source>
        <dbReference type="ARBA" id="ARBA00022475"/>
    </source>
</evidence>
<dbReference type="CDD" id="cd13959">
    <property type="entry name" value="PT_UbiA_COQ2"/>
    <property type="match status" value="1"/>
</dbReference>
<feature type="transmembrane region" description="Helical" evidence="11">
    <location>
        <begin position="48"/>
        <end position="70"/>
    </location>
</feature>
<accession>A0A0A8K0L6</accession>
<dbReference type="RefSeq" id="WP_045365102.1">
    <property type="nucleotide sequence ID" value="NZ_AP014648.1"/>
</dbReference>
<evidence type="ECO:0000256" key="11">
    <source>
        <dbReference type="HAMAP-Rule" id="MF_01635"/>
    </source>
</evidence>
<dbReference type="EC" id="2.5.1.39" evidence="11 12"/>
<comment type="pathway">
    <text evidence="11">Cofactor biosynthesis; ubiquinone biosynthesis.</text>
</comment>
<evidence type="ECO:0000256" key="8">
    <source>
        <dbReference type="ARBA" id="ARBA00022692"/>
    </source>
</evidence>
<keyword evidence="4 11" id="KW-1003">Cell membrane</keyword>
<dbReference type="InterPro" id="IPR000537">
    <property type="entry name" value="UbiA_prenyltransferase"/>
</dbReference>
<dbReference type="Gene3D" id="1.10.357.140">
    <property type="entry name" value="UbiA prenyltransferase"/>
    <property type="match status" value="1"/>
</dbReference>
<evidence type="ECO:0000256" key="2">
    <source>
        <dbReference type="ARBA" id="ARBA00004141"/>
    </source>
</evidence>
<protein>
    <recommendedName>
        <fullName evidence="11 12">4-hydroxybenzoate octaprenyltransferase</fullName>
        <ecNumber evidence="11 12">2.5.1.39</ecNumber>
    </recommendedName>
    <alternativeName>
        <fullName evidence="11">4-HB polyprenyltransferase</fullName>
    </alternativeName>
</protein>
<evidence type="ECO:0000256" key="7">
    <source>
        <dbReference type="ARBA" id="ARBA00022688"/>
    </source>
</evidence>
<feature type="transmembrane region" description="Helical" evidence="11">
    <location>
        <begin position="76"/>
        <end position="99"/>
    </location>
</feature>
<dbReference type="PANTHER" id="PTHR11048">
    <property type="entry name" value="PRENYLTRANSFERASES"/>
    <property type="match status" value="1"/>
</dbReference>
<dbReference type="InterPro" id="IPR044878">
    <property type="entry name" value="UbiA_sf"/>
</dbReference>
<evidence type="ECO:0000256" key="9">
    <source>
        <dbReference type="ARBA" id="ARBA00022989"/>
    </source>
</evidence>
<keyword evidence="6 11" id="KW-0808">Transferase</keyword>
<evidence type="ECO:0000256" key="5">
    <source>
        <dbReference type="ARBA" id="ARBA00022519"/>
    </source>
</evidence>
<dbReference type="HAMAP" id="MF_01635">
    <property type="entry name" value="UbiA"/>
    <property type="match status" value="1"/>
</dbReference>
<evidence type="ECO:0000313" key="13">
    <source>
        <dbReference type="EMBL" id="BAQ16435.1"/>
    </source>
</evidence>
<evidence type="ECO:0000313" key="14">
    <source>
        <dbReference type="Proteomes" id="UP000031643"/>
    </source>
</evidence>
<keyword evidence="10 11" id="KW-0472">Membrane</keyword>
<evidence type="ECO:0000256" key="10">
    <source>
        <dbReference type="ARBA" id="ARBA00023136"/>
    </source>
</evidence>
<dbReference type="HOGENOM" id="CLU_034879_0_2_5"/>
<dbReference type="InterPro" id="IPR039653">
    <property type="entry name" value="Prenyltransferase"/>
</dbReference>
<evidence type="ECO:0000256" key="1">
    <source>
        <dbReference type="ARBA" id="ARBA00001946"/>
    </source>
</evidence>
<comment type="subcellular location">
    <subcellularLocation>
        <location evidence="11">Cell inner membrane</location>
        <topology evidence="11">Multi-pass membrane protein</topology>
    </subcellularLocation>
    <subcellularLocation>
        <location evidence="2">Membrane</location>
        <topology evidence="2">Multi-pass membrane protein</topology>
    </subcellularLocation>
</comment>
<comment type="cofactor">
    <cofactor evidence="1 11">
        <name>Mg(2+)</name>
        <dbReference type="ChEBI" id="CHEBI:18420"/>
    </cofactor>
</comment>
<dbReference type="AlphaFoldDB" id="A0A0A8K0L6"/>
<evidence type="ECO:0000256" key="6">
    <source>
        <dbReference type="ARBA" id="ARBA00022679"/>
    </source>
</evidence>
<dbReference type="InterPro" id="IPR006370">
    <property type="entry name" value="HB_polyprenyltransferase-like"/>
</dbReference>
<comment type="function">
    <text evidence="11">Catalyzes the prenylation of para-hydroxybenzoate (PHB) with an all-trans polyprenyl group. Mediates the second step in the final reaction sequence of ubiquinone-8 (UQ-8) biosynthesis, which is the condensation of the polyisoprenoid side chain with PHB, generating the first membrane-bound Q intermediate 3-octaprenyl-4-hydroxybenzoate.</text>
</comment>
<reference evidence="13 14" key="1">
    <citation type="submission" date="2014-09" db="EMBL/GenBank/DDBJ databases">
        <title>Genome sequencing of Methyloceanibacter caenitepidi Gela4.</title>
        <authorList>
            <person name="Takeuchi M."/>
            <person name="Susumu S."/>
            <person name="Kamagata Y."/>
            <person name="Oshima K."/>
            <person name="Hattori M."/>
            <person name="Iwasaki W."/>
        </authorList>
    </citation>
    <scope>NUCLEOTIDE SEQUENCE [LARGE SCALE GENOMIC DNA]</scope>
    <source>
        <strain evidence="13 14">Gela4</strain>
    </source>
</reference>
<sequence length="322" mass="34765">MTRPKNEGKAGAPADTPVADARAENWADRYAPAWALPYLRLARADRPVGFYLLALPCFWSVGLAGIHSSAAYPDPVLLLLFAVGAIVMRGAGCTYNDIVDRDIDAKVARTRSRPLPSGQVSLTSAVAFMLAQCLVGLGVLLSLNTFSIWLGFAVIPIVALYPFMKRISHWPQAVLGLAFNWGALMGWAAVTGRLDWAPVVLYVGAVAWTVGYDTIYAHQDREDDALIGMKSTALRFGADTRYWLSGFYAVTIAAMGLAGWLSGGGPLFFAGLAFACGQILWQIATLDIDDADNCLARFKSNRDFGLIVFFAILADMTLVSSL</sequence>
<dbReference type="FunFam" id="1.20.120.1780:FF:000001">
    <property type="entry name" value="4-hydroxybenzoate octaprenyltransferase"/>
    <property type="match status" value="1"/>
</dbReference>
<dbReference type="Gene3D" id="1.20.120.1780">
    <property type="entry name" value="UbiA prenyltransferase"/>
    <property type="match status" value="1"/>
</dbReference>
<dbReference type="NCBIfam" id="TIGR01474">
    <property type="entry name" value="ubiA_proteo"/>
    <property type="match status" value="1"/>
</dbReference>
<keyword evidence="11" id="KW-0460">Magnesium</keyword>
<gene>
    <name evidence="11" type="primary">ubiA</name>
    <name evidence="13" type="ORF">GL4_0975</name>
</gene>